<dbReference type="RefSeq" id="WP_162838568.1">
    <property type="nucleotide sequence ID" value="NZ_LKET01000043.1"/>
</dbReference>
<reference evidence="1 2" key="1">
    <citation type="submission" date="2015-09" db="EMBL/GenBank/DDBJ databases">
        <title>Genome sequence of Oxobacter pfennigii DSM 3222.</title>
        <authorList>
            <person name="Poehlein A."/>
            <person name="Bengelsdorf F.R."/>
            <person name="Schiel-Bengelsdorf B."/>
            <person name="Duerre P."/>
            <person name="Daniel R."/>
        </authorList>
    </citation>
    <scope>NUCLEOTIDE SEQUENCE [LARGE SCALE GENOMIC DNA]</scope>
    <source>
        <strain evidence="1 2">DSM 3222</strain>
    </source>
</reference>
<dbReference type="EMBL" id="LKET01000043">
    <property type="protein sequence ID" value="KPU43145.1"/>
    <property type="molecule type" value="Genomic_DNA"/>
</dbReference>
<accession>A0A0P8W617</accession>
<name>A0A0P8W617_9CLOT</name>
<gene>
    <name evidence="1" type="ORF">OXPF_33950</name>
</gene>
<dbReference type="Proteomes" id="UP000050326">
    <property type="component" value="Unassembled WGS sequence"/>
</dbReference>
<evidence type="ECO:0000313" key="1">
    <source>
        <dbReference type="EMBL" id="KPU43145.1"/>
    </source>
</evidence>
<evidence type="ECO:0000313" key="2">
    <source>
        <dbReference type="Proteomes" id="UP000050326"/>
    </source>
</evidence>
<dbReference type="NCBIfam" id="NF040898">
    <property type="entry name" value="CC_mini_metal"/>
    <property type="match status" value="1"/>
</dbReference>
<dbReference type="STRING" id="36849.OXPF_33950"/>
<dbReference type="AlphaFoldDB" id="A0A0P8W617"/>
<keyword evidence="2" id="KW-1185">Reference proteome</keyword>
<organism evidence="1 2">
    <name type="scientific">Oxobacter pfennigii</name>
    <dbReference type="NCBI Taxonomy" id="36849"/>
    <lineage>
        <taxon>Bacteria</taxon>
        <taxon>Bacillati</taxon>
        <taxon>Bacillota</taxon>
        <taxon>Clostridia</taxon>
        <taxon>Eubacteriales</taxon>
        <taxon>Clostridiaceae</taxon>
        <taxon>Oxobacter</taxon>
    </lineage>
</organism>
<protein>
    <submittedName>
        <fullName evidence="1">Uncharacterized protein</fullName>
    </submittedName>
</protein>
<proteinExistence type="predicted"/>
<comment type="caution">
    <text evidence="1">The sequence shown here is derived from an EMBL/GenBank/DDBJ whole genome shotgun (WGS) entry which is preliminary data.</text>
</comment>
<sequence length="48" mass="5605">MKTLLGSIKKRYNEFIERLAKENEKSFGNGRLDCCQLNKNTKTNVKNK</sequence>